<reference evidence="2 3" key="1">
    <citation type="journal article" date="2019" name="Nat. Microbiol.">
        <title>Mediterranean grassland soil C-N compound turnover is dependent on rainfall and depth, and is mediated by genomically divergent microorganisms.</title>
        <authorList>
            <person name="Diamond S."/>
            <person name="Andeer P.F."/>
            <person name="Li Z."/>
            <person name="Crits-Christoph A."/>
            <person name="Burstein D."/>
            <person name="Anantharaman K."/>
            <person name="Lane K.R."/>
            <person name="Thomas B.C."/>
            <person name="Pan C."/>
            <person name="Northen T.R."/>
            <person name="Banfield J.F."/>
        </authorList>
    </citation>
    <scope>NUCLEOTIDE SEQUENCE [LARGE SCALE GENOMIC DNA]</scope>
    <source>
        <strain evidence="2">WS_9</strain>
    </source>
</reference>
<name>A0A538TP11_UNCEI</name>
<sequence>MMLKVAKLGIAIAAVLAWIVPAAYAGVPDVANSFYVPQRGSVGTPQEGATALLSFRVCPNNDAGTALAANARIKVVVRDVNGTGIVGIAPA</sequence>
<keyword evidence="1" id="KW-0732">Signal</keyword>
<organism evidence="2 3">
    <name type="scientific">Eiseniibacteriota bacterium</name>
    <dbReference type="NCBI Taxonomy" id="2212470"/>
    <lineage>
        <taxon>Bacteria</taxon>
        <taxon>Candidatus Eiseniibacteriota</taxon>
    </lineage>
</organism>
<feature type="chain" id="PRO_5022101873" evidence="1">
    <location>
        <begin position="26"/>
        <end position="91"/>
    </location>
</feature>
<evidence type="ECO:0000313" key="3">
    <source>
        <dbReference type="Proteomes" id="UP000317691"/>
    </source>
</evidence>
<evidence type="ECO:0000313" key="2">
    <source>
        <dbReference type="EMBL" id="TMQ65379.1"/>
    </source>
</evidence>
<accession>A0A538TP11</accession>
<feature type="non-terminal residue" evidence="2">
    <location>
        <position position="91"/>
    </location>
</feature>
<proteinExistence type="predicted"/>
<dbReference type="AlphaFoldDB" id="A0A538TP11"/>
<comment type="caution">
    <text evidence="2">The sequence shown here is derived from an EMBL/GenBank/DDBJ whole genome shotgun (WGS) entry which is preliminary data.</text>
</comment>
<dbReference type="EMBL" id="VBOZ01000013">
    <property type="protein sequence ID" value="TMQ65379.1"/>
    <property type="molecule type" value="Genomic_DNA"/>
</dbReference>
<feature type="signal peptide" evidence="1">
    <location>
        <begin position="1"/>
        <end position="25"/>
    </location>
</feature>
<dbReference type="Proteomes" id="UP000317691">
    <property type="component" value="Unassembled WGS sequence"/>
</dbReference>
<protein>
    <submittedName>
        <fullName evidence="2">Uncharacterized protein</fullName>
    </submittedName>
</protein>
<evidence type="ECO:0000256" key="1">
    <source>
        <dbReference type="SAM" id="SignalP"/>
    </source>
</evidence>
<gene>
    <name evidence="2" type="ORF">E6K79_04805</name>
</gene>